<keyword evidence="2" id="KW-0560">Oxidoreductase</keyword>
<dbReference type="AlphaFoldDB" id="A0A1M5VDM6"/>
<evidence type="ECO:0000313" key="6">
    <source>
        <dbReference type="Proteomes" id="UP000184212"/>
    </source>
</evidence>
<dbReference type="SUPFAM" id="SSF51735">
    <property type="entry name" value="NAD(P)-binding Rossmann-fold domains"/>
    <property type="match status" value="1"/>
</dbReference>
<dbReference type="OrthoDB" id="9795543at2"/>
<organism evidence="5 6">
    <name type="scientific">Chryseolinea serpens</name>
    <dbReference type="NCBI Taxonomy" id="947013"/>
    <lineage>
        <taxon>Bacteria</taxon>
        <taxon>Pseudomonadati</taxon>
        <taxon>Bacteroidota</taxon>
        <taxon>Cytophagia</taxon>
        <taxon>Cytophagales</taxon>
        <taxon>Fulvivirgaceae</taxon>
        <taxon>Chryseolinea</taxon>
    </lineage>
</organism>
<dbReference type="GO" id="GO:0000166">
    <property type="term" value="F:nucleotide binding"/>
    <property type="evidence" value="ECO:0007669"/>
    <property type="project" value="InterPro"/>
</dbReference>
<dbReference type="InterPro" id="IPR055170">
    <property type="entry name" value="GFO_IDH_MocA-like_dom"/>
</dbReference>
<dbReference type="Pfam" id="PF01408">
    <property type="entry name" value="GFO_IDH_MocA"/>
    <property type="match status" value="1"/>
</dbReference>
<keyword evidence="6" id="KW-1185">Reference proteome</keyword>
<protein>
    <submittedName>
        <fullName evidence="5">Predicted dehydrogenase</fullName>
    </submittedName>
</protein>
<dbReference type="EMBL" id="FQWQ01000004">
    <property type="protein sequence ID" value="SHH73330.1"/>
    <property type="molecule type" value="Genomic_DNA"/>
</dbReference>
<gene>
    <name evidence="5" type="ORF">SAMN04488109_5029</name>
</gene>
<feature type="domain" description="Gfo/Idh/MocA-like oxidoreductase N-terminal" evidence="3">
    <location>
        <begin position="4"/>
        <end position="121"/>
    </location>
</feature>
<dbReference type="STRING" id="947013.SAMN04488109_5029"/>
<evidence type="ECO:0000259" key="3">
    <source>
        <dbReference type="Pfam" id="PF01408"/>
    </source>
</evidence>
<feature type="domain" description="GFO/IDH/MocA-like oxidoreductase" evidence="4">
    <location>
        <begin position="131"/>
        <end position="247"/>
    </location>
</feature>
<dbReference type="SUPFAM" id="SSF55347">
    <property type="entry name" value="Glyceraldehyde-3-phosphate dehydrogenase-like, C-terminal domain"/>
    <property type="match status" value="1"/>
</dbReference>
<dbReference type="PANTHER" id="PTHR22604">
    <property type="entry name" value="OXIDOREDUCTASES"/>
    <property type="match status" value="1"/>
</dbReference>
<dbReference type="GO" id="GO:0016491">
    <property type="term" value="F:oxidoreductase activity"/>
    <property type="evidence" value="ECO:0007669"/>
    <property type="project" value="UniProtKB-KW"/>
</dbReference>
<accession>A0A1M5VDM6</accession>
<evidence type="ECO:0000313" key="5">
    <source>
        <dbReference type="EMBL" id="SHH73330.1"/>
    </source>
</evidence>
<dbReference type="Gene3D" id="3.40.50.720">
    <property type="entry name" value="NAD(P)-binding Rossmann-like Domain"/>
    <property type="match status" value="1"/>
</dbReference>
<dbReference type="InterPro" id="IPR000683">
    <property type="entry name" value="Gfo/Idh/MocA-like_OxRdtase_N"/>
</dbReference>
<evidence type="ECO:0000256" key="2">
    <source>
        <dbReference type="ARBA" id="ARBA00023002"/>
    </source>
</evidence>
<evidence type="ECO:0000256" key="1">
    <source>
        <dbReference type="ARBA" id="ARBA00010928"/>
    </source>
</evidence>
<dbReference type="PANTHER" id="PTHR22604:SF105">
    <property type="entry name" value="TRANS-1,2-DIHYDROBENZENE-1,2-DIOL DEHYDROGENASE"/>
    <property type="match status" value="1"/>
</dbReference>
<dbReference type="Gene3D" id="3.30.360.10">
    <property type="entry name" value="Dihydrodipicolinate Reductase, domain 2"/>
    <property type="match status" value="1"/>
</dbReference>
<dbReference type="InterPro" id="IPR050984">
    <property type="entry name" value="Gfo/Idh/MocA_domain"/>
</dbReference>
<proteinExistence type="inferred from homology"/>
<dbReference type="Proteomes" id="UP000184212">
    <property type="component" value="Unassembled WGS sequence"/>
</dbReference>
<dbReference type="Pfam" id="PF22725">
    <property type="entry name" value="GFO_IDH_MocA_C3"/>
    <property type="match status" value="1"/>
</dbReference>
<dbReference type="RefSeq" id="WP_073139946.1">
    <property type="nucleotide sequence ID" value="NZ_FQWQ01000004.1"/>
</dbReference>
<comment type="similarity">
    <text evidence="1">Belongs to the Gfo/Idh/MocA family.</text>
</comment>
<evidence type="ECO:0000259" key="4">
    <source>
        <dbReference type="Pfam" id="PF22725"/>
    </source>
</evidence>
<name>A0A1M5VDM6_9BACT</name>
<sequence length="330" mass="36589">MEKIRWGILGCGKIANKFAADLRLVKDAELVAIASRNPKKIAAFTAEFPVPLVFHTYEALAASPDVDVIYVATPHGFHRDHTLLCLQHKKAVLCEKAFALNTYQVQDMIAAARKHNTFLMEAFWTKFLPQYQKVSTLIKSGDIGEVKLVQADFGFRAEKPTPQRLYDPTLGGGALLDIGIYPVFLALSFLGKPVDVKAVMKPYSSGVDEQIAMTLAFENGALANLSATFAADTPVEATIVGTAGYIRMSNRFHNATSHITMVKDRQPPQTIEVHREEGYGYQFEARHVNSCLNKGLTESPVMCHADSLLLIETLDRIRKSCGIRYEADRQ</sequence>
<dbReference type="InterPro" id="IPR036291">
    <property type="entry name" value="NAD(P)-bd_dom_sf"/>
</dbReference>
<reference evidence="5 6" key="1">
    <citation type="submission" date="2016-11" db="EMBL/GenBank/DDBJ databases">
        <authorList>
            <person name="Jaros S."/>
            <person name="Januszkiewicz K."/>
            <person name="Wedrychowicz H."/>
        </authorList>
    </citation>
    <scope>NUCLEOTIDE SEQUENCE [LARGE SCALE GENOMIC DNA]</scope>
    <source>
        <strain evidence="5 6">DSM 24574</strain>
    </source>
</reference>